<evidence type="ECO:0000256" key="3">
    <source>
        <dbReference type="ARBA" id="ARBA00017689"/>
    </source>
</evidence>
<keyword evidence="6 9" id="KW-1133">Transmembrane helix</keyword>
<comment type="similarity">
    <text evidence="2">Belongs to the COX20 family.</text>
</comment>
<keyword evidence="7" id="KW-0496">Mitochondrion</keyword>
<dbReference type="EMBL" id="EU247163">
    <property type="protein sequence ID" value="ABX75462.1"/>
    <property type="molecule type" value="mRNA"/>
</dbReference>
<accession>A9QQ77</accession>
<evidence type="ECO:0000256" key="6">
    <source>
        <dbReference type="ARBA" id="ARBA00022989"/>
    </source>
</evidence>
<evidence type="ECO:0000256" key="8">
    <source>
        <dbReference type="ARBA" id="ARBA00023136"/>
    </source>
</evidence>
<keyword evidence="5" id="KW-0999">Mitochondrion inner membrane</keyword>
<evidence type="ECO:0000256" key="7">
    <source>
        <dbReference type="ARBA" id="ARBA00023128"/>
    </source>
</evidence>
<dbReference type="Pfam" id="PF12597">
    <property type="entry name" value="Cox20"/>
    <property type="match status" value="1"/>
</dbReference>
<keyword evidence="8 9" id="KW-0472">Membrane</keyword>
<dbReference type="GO" id="GO:0033617">
    <property type="term" value="P:mitochondrial respiratory chain complex IV assembly"/>
    <property type="evidence" value="ECO:0007669"/>
    <property type="project" value="InterPro"/>
</dbReference>
<reference evidence="10" key="1">
    <citation type="submission" date="2007-10" db="EMBL/GenBank/DDBJ databases">
        <title>Transcriptome analysis of the venom gland of the Chinese wolf spider Lycosa Singoriensis.</title>
        <authorList>
            <person name="Zhang Y."/>
            <person name="Liang S."/>
        </authorList>
    </citation>
    <scope>NUCLEOTIDE SEQUENCE</scope>
    <source>
        <tissue evidence="10">Venom gland</tissue>
    </source>
</reference>
<sequence length="76" mass="8813">MYGISSGIALGFGHFIFTSRVKRSTDVAVLTFGVTTMAYWMYCRYHWTKKYFMSQKMQASLHELMLKENPTDSTDV</sequence>
<dbReference type="InterPro" id="IPR022533">
    <property type="entry name" value="Cox20"/>
</dbReference>
<dbReference type="GO" id="GO:0005743">
    <property type="term" value="C:mitochondrial inner membrane"/>
    <property type="evidence" value="ECO:0007669"/>
    <property type="project" value="UniProtKB-SubCell"/>
</dbReference>
<organism evidence="10">
    <name type="scientific">Lycosa singoriensis</name>
    <name type="common">Wolf spider</name>
    <name type="synonym">Aranea singoriensis</name>
    <dbReference type="NCBI Taxonomy" id="434756"/>
    <lineage>
        <taxon>Eukaryota</taxon>
        <taxon>Metazoa</taxon>
        <taxon>Ecdysozoa</taxon>
        <taxon>Arthropoda</taxon>
        <taxon>Chelicerata</taxon>
        <taxon>Arachnida</taxon>
        <taxon>Araneae</taxon>
        <taxon>Araneomorphae</taxon>
        <taxon>Entelegynae</taxon>
        <taxon>Lycosoidea</taxon>
        <taxon>Lycosidae</taxon>
        <taxon>Lycosa</taxon>
    </lineage>
</organism>
<evidence type="ECO:0000256" key="5">
    <source>
        <dbReference type="ARBA" id="ARBA00022792"/>
    </source>
</evidence>
<dbReference type="PRINTS" id="PR02049">
    <property type="entry name" value="PROTEINF36A"/>
</dbReference>
<evidence type="ECO:0000256" key="4">
    <source>
        <dbReference type="ARBA" id="ARBA00022692"/>
    </source>
</evidence>
<evidence type="ECO:0000256" key="1">
    <source>
        <dbReference type="ARBA" id="ARBA00004273"/>
    </source>
</evidence>
<dbReference type="PANTHER" id="PTHR31586:SF1">
    <property type="entry name" value="CYTOCHROME C OXIDASE ASSEMBLY PROTEIN COX20, MITOCHONDRIAL"/>
    <property type="match status" value="1"/>
</dbReference>
<keyword evidence="4 9" id="KW-0812">Transmembrane</keyword>
<dbReference type="AlphaFoldDB" id="A9QQ77"/>
<protein>
    <recommendedName>
        <fullName evidence="3">Cytochrome c oxidase assembly protein COX20, mitochondrial</fullName>
    </recommendedName>
</protein>
<evidence type="ECO:0000313" key="10">
    <source>
        <dbReference type="EMBL" id="ABX75462.1"/>
    </source>
</evidence>
<name>A9QQ77_LYCSI</name>
<evidence type="ECO:0000256" key="9">
    <source>
        <dbReference type="SAM" id="Phobius"/>
    </source>
</evidence>
<feature type="transmembrane region" description="Helical" evidence="9">
    <location>
        <begin position="27"/>
        <end position="47"/>
    </location>
</feature>
<proteinExistence type="evidence at transcript level"/>
<evidence type="ECO:0000256" key="2">
    <source>
        <dbReference type="ARBA" id="ARBA00009575"/>
    </source>
</evidence>
<comment type="subcellular location">
    <subcellularLocation>
        <location evidence="1">Mitochondrion inner membrane</location>
    </subcellularLocation>
</comment>
<dbReference type="PANTHER" id="PTHR31586">
    <property type="entry name" value="CYTOCHROME C OXIDASE PROTEIN 20"/>
    <property type="match status" value="1"/>
</dbReference>